<evidence type="ECO:0000256" key="4">
    <source>
        <dbReference type="ARBA" id="ARBA00023242"/>
    </source>
</evidence>
<keyword evidence="4" id="KW-0539">Nucleus</keyword>
<gene>
    <name evidence="7" type="ORF">TVY486_1008050</name>
</gene>
<dbReference type="EMBL" id="HE573026">
    <property type="protein sequence ID" value="CCC51759.1"/>
    <property type="molecule type" value="Genomic_DNA"/>
</dbReference>
<reference evidence="7" key="1">
    <citation type="journal article" date="2012" name="Proc. Natl. Acad. Sci. U.S.A.">
        <title>Antigenic diversity is generated by distinct evolutionary mechanisms in African trypanosome species.</title>
        <authorList>
            <person name="Jackson A.P."/>
            <person name="Berry A."/>
            <person name="Aslett M."/>
            <person name="Allison H.C."/>
            <person name="Burton P."/>
            <person name="Vavrova-Anderson J."/>
            <person name="Brown R."/>
            <person name="Browne H."/>
            <person name="Corton N."/>
            <person name="Hauser H."/>
            <person name="Gamble J."/>
            <person name="Gilderthorp R."/>
            <person name="Marcello L."/>
            <person name="McQuillan J."/>
            <person name="Otto T.D."/>
            <person name="Quail M.A."/>
            <person name="Sanders M.J."/>
            <person name="van Tonder A."/>
            <person name="Ginger M.L."/>
            <person name="Field M.C."/>
            <person name="Barry J.D."/>
            <person name="Hertz-Fowler C."/>
            <person name="Berriman M."/>
        </authorList>
    </citation>
    <scope>NUCLEOTIDE SEQUENCE</scope>
    <source>
        <strain evidence="7">Y486</strain>
    </source>
</reference>
<dbReference type="Gene3D" id="1.20.120.1880">
    <property type="entry name" value="Nucleoporin, helical C-terminal domain"/>
    <property type="match status" value="1"/>
</dbReference>
<dbReference type="Pfam" id="PF08801">
    <property type="entry name" value="Nucleoporin_N"/>
    <property type="match status" value="1"/>
</dbReference>
<evidence type="ECO:0000259" key="6">
    <source>
        <dbReference type="Pfam" id="PF08801"/>
    </source>
</evidence>
<dbReference type="InterPro" id="IPR007187">
    <property type="entry name" value="Nucleoporin_Nup133/Nup155_C"/>
</dbReference>
<proteinExistence type="inferred from homology"/>
<evidence type="ECO:0000313" key="7">
    <source>
        <dbReference type="EMBL" id="CCC51759.1"/>
    </source>
</evidence>
<organism evidence="7">
    <name type="scientific">Trypanosoma vivax (strain Y486)</name>
    <dbReference type="NCBI Taxonomy" id="1055687"/>
    <lineage>
        <taxon>Eukaryota</taxon>
        <taxon>Discoba</taxon>
        <taxon>Euglenozoa</taxon>
        <taxon>Kinetoplastea</taxon>
        <taxon>Metakinetoplastina</taxon>
        <taxon>Trypanosomatida</taxon>
        <taxon>Trypanosomatidae</taxon>
        <taxon>Trypanosoma</taxon>
        <taxon>Duttonella</taxon>
    </lineage>
</organism>
<feature type="domain" description="Nucleoporin Nup133/Nup155-like C-terminal" evidence="5">
    <location>
        <begin position="782"/>
        <end position="1238"/>
    </location>
</feature>
<dbReference type="GO" id="GO:0006606">
    <property type="term" value="P:protein import into nucleus"/>
    <property type="evidence" value="ECO:0007669"/>
    <property type="project" value="TreeGrafter"/>
</dbReference>
<protein>
    <submittedName>
        <fullName evidence="7">Putative nucleoporin</fullName>
    </submittedName>
</protein>
<dbReference type="Gene3D" id="1.20.58.1780">
    <property type="match status" value="1"/>
</dbReference>
<evidence type="ECO:0000259" key="5">
    <source>
        <dbReference type="Pfam" id="PF03177"/>
    </source>
</evidence>
<dbReference type="InterPro" id="IPR042538">
    <property type="entry name" value="Nucleoporin_Nup155_C_3"/>
</dbReference>
<evidence type="ECO:0000256" key="3">
    <source>
        <dbReference type="ARBA" id="ARBA00022448"/>
    </source>
</evidence>
<dbReference type="GO" id="GO:0044611">
    <property type="term" value="C:nuclear pore inner ring"/>
    <property type="evidence" value="ECO:0007669"/>
    <property type="project" value="TreeGrafter"/>
</dbReference>
<dbReference type="InterPro" id="IPR004870">
    <property type="entry name" value="Nucleoporin_Nup155"/>
</dbReference>
<dbReference type="PANTHER" id="PTHR10350:SF6">
    <property type="entry name" value="NUCLEAR PORE COMPLEX PROTEIN NUP155"/>
    <property type="match status" value="1"/>
</dbReference>
<dbReference type="GO" id="GO:0017056">
    <property type="term" value="F:structural constituent of nuclear pore"/>
    <property type="evidence" value="ECO:0007669"/>
    <property type="project" value="InterPro"/>
</dbReference>
<dbReference type="GO" id="GO:0006405">
    <property type="term" value="P:RNA export from nucleus"/>
    <property type="evidence" value="ECO:0007669"/>
    <property type="project" value="TreeGrafter"/>
</dbReference>
<evidence type="ECO:0000256" key="2">
    <source>
        <dbReference type="ARBA" id="ARBA00007373"/>
    </source>
</evidence>
<dbReference type="VEuPathDB" id="TriTrypDB:TvY486_1008050"/>
<dbReference type="InterPro" id="IPR014908">
    <property type="entry name" value="Nucleoporin_Nup133/Nup155_N"/>
</dbReference>
<dbReference type="GO" id="GO:0000972">
    <property type="term" value="P:transcription-dependent tethering of RNA polymerase II gene DNA at nuclear periphery"/>
    <property type="evidence" value="ECO:0007669"/>
    <property type="project" value="TreeGrafter"/>
</dbReference>
<sequence>MATHDHGLWRVEDATKKAVEEMVNAEIQSSTINREINPSASGRVTSHPFALNTFDTSFTLPAFLPVASVSWPDPVKALWRAFKANSIVGLFSELSRAWITVDNKLLLWNFGTGREFVVYDEIPELIIAVGNPIAPAAGVFQPHITNVFPVATPKTLHLLGLCVVGEKDPTNSELHVVNLGFSVASPTLFTKLVGARGSGRVFAAGADGDIYELKYTRENTALLPKIRLVNHSLMFGNVPVLGAVSSALSAIRQAWAKQKPALRDLVIEEDRNLLFTLDAASTIILWKITDGGLKLLSTTKQSTTTFGYNRLSQSAGGEGHADLMKIFCVTHNQNNHTLIAIASNGDQYRYACQSGLWSGAETSLTLLERVPAYISSGREVNVCFVSGDITVLCHTEKGEERSSSDLVTVATSHRGVLPPHRHCRDIVTQFEPAVSHMIRVDAIDEVPMMESTSPNELCSQILHSPGQLVFLHRHGVSTYMRLRPVDTLHMIIVSASQQTRGGLLQRFASIYTAADYCCMLLQIAVGCTNIPSFLDGPYIQKSTAGFPLCQTDKNGGTIHGSPSMSQLGHQLMEATSQEAQRLAREILRSAMAPSWHEAVGSDSDARQIVVQVSPFAQAVLTFIGRTLHNVWNSPIENLQLYELALVEVALSSLIRLLNSLKKDVWSDIYVQPKMPFHWDQGRITLTFPSQQLSVSPYDLKMLQSSLLCASHSLCERVLQTIKFIKQTSTIPFTQDDDRLTIAQIVRDQAVAHHLARYVGEVVLYSEHGAGFLQKEHLSCMTLLQSECPYFFSTVDVQEFAARVKLEHILSANRDSLCTSTESEIEEWESSISGTAASLWSSGALLDICQQLKALRKEEIVVRLLLRASSQLDTSNTMFGMYLAERNGVPDRSVSPAVRSVFRQKVKALEYVIATIEDAWETHRGVVDDLLGGPMSSGTIWQVEPSDEMAHCFIFDWMCAPRKEASIVAMLRDTLVAARSPFLESYLKRNVSTLGEQYAHYLRKVKKNYNGAIEVCAAMAQAPLLEAPREERISYRLRCWMEAKECAEECSSDQLKVIEQHVGLMEAQLQLSKIIHEFINSGLPQLDRQVMMEGRGLLTERQVAMEQLEVVESQVLSTFQLLETAGMFCVYGGAEIQLDVLSAANVSDASLYAACIERCFQRRNSTVEDIARRVIGKCMRTIVTPLCHVVKILEAYAFNQSPDGSTFTVDLLSDCGVECTVIFSTLAAIVDRKDSFSIPCEAFERAGVTDAFLVHSLVTALHRALFASHTGSVHMYFFTDALHTAKAAVSKVSHCKEDEHSISALAAATRLLEQCHFAAARAAPKVGY</sequence>
<dbReference type="GO" id="GO:0036228">
    <property type="term" value="P:protein localization to nuclear inner membrane"/>
    <property type="evidence" value="ECO:0007669"/>
    <property type="project" value="TreeGrafter"/>
</dbReference>
<keyword evidence="3" id="KW-0813">Transport</keyword>
<dbReference type="PANTHER" id="PTHR10350">
    <property type="entry name" value="NUCLEAR PORE COMPLEX PROTEIN NUP155"/>
    <property type="match status" value="1"/>
</dbReference>
<accession>G0U7A1</accession>
<dbReference type="Pfam" id="PF03177">
    <property type="entry name" value="Nucleoporin_C"/>
    <property type="match status" value="1"/>
</dbReference>
<evidence type="ECO:0000256" key="1">
    <source>
        <dbReference type="ARBA" id="ARBA00004123"/>
    </source>
</evidence>
<feature type="domain" description="Nucleoporin Nup133/Nup155-like N-terminal" evidence="6">
    <location>
        <begin position="59"/>
        <end position="477"/>
    </location>
</feature>
<name>G0U7A1_TRYVY</name>
<comment type="similarity">
    <text evidence="2">Belongs to the non-repetitive/WGA-negative nucleoporin family.</text>
</comment>
<comment type="subcellular location">
    <subcellularLocation>
        <location evidence="1">Nucleus</location>
    </subcellularLocation>
</comment>